<reference evidence="2" key="1">
    <citation type="submission" date="2021-09" db="EMBL/GenBank/DDBJ databases">
        <title>The genome of Mauremys mutica provides insights into the evolution of semi-aquatic lifestyle.</title>
        <authorList>
            <person name="Gong S."/>
            <person name="Gao Y."/>
        </authorList>
    </citation>
    <scope>NUCLEOTIDE SEQUENCE</scope>
    <source>
        <strain evidence="2">MM-2020</strain>
        <tissue evidence="2">Muscle</tissue>
    </source>
</reference>
<feature type="non-terminal residue" evidence="2">
    <location>
        <position position="546"/>
    </location>
</feature>
<evidence type="ECO:0000313" key="3">
    <source>
        <dbReference type="Proteomes" id="UP000827986"/>
    </source>
</evidence>
<dbReference type="Proteomes" id="UP000827986">
    <property type="component" value="Unassembled WGS sequence"/>
</dbReference>
<dbReference type="EMBL" id="JAHDVG010000485">
    <property type="protein sequence ID" value="KAH1169254.1"/>
    <property type="molecule type" value="Genomic_DNA"/>
</dbReference>
<dbReference type="AlphaFoldDB" id="A0A9D3WS32"/>
<protein>
    <submittedName>
        <fullName evidence="2">Uncharacterized protein</fullName>
    </submittedName>
</protein>
<gene>
    <name evidence="2" type="ORF">KIL84_013844</name>
</gene>
<name>A0A9D3WS32_9SAUR</name>
<sequence length="546" mass="63024">ALCLASEENIPLASRSWLWKKKRNSVFPEAESQSKAEVWVQTVIPSSSQVTEDSLRSDMEPKSKAAITSSVPLPGSITAYLDEMQVHPSCAIKSIMIDEETGQIDSPNAPGICSPDNHRPHELDGCMAKEEQPYIPYKLAKLYITKIVKDMQQMKIRHMKVIKELDCIRKDSQEQAIIVLKNHHSGKMKILKAQLEAYQELVDKKNKQWQNTAKSLREKNRQLSQDNKDLLYQIKQQNEKWAEEKTWILESFFQKLDHLYAQHSLTLQKLQRIRLNMEKVQEIVNLCMDFPQQKALVTAEKVIDETEEHEHLLQKELLWKAQAMLEMAKQSLYKREREVAELLQSESGHNETMKPQLTVTTLLKTLVSKVHTIYCDVPEAQQCINQLIEKNDAERADRKEEFNNAQADILSYKVIYGNKPMDYKREQFSVKLSRNLVNAKSELEYAETEKIALDCIQKGEIPDWISKHCPYLTLTDSDQKTYADEKSHLPDEVMQTLNRKSQDADETKEQQGMHQLWAEAPITHEGVLCGKGGAEKHVMKEPWSEN</sequence>
<keyword evidence="1" id="KW-0175">Coiled coil</keyword>
<organism evidence="2 3">
    <name type="scientific">Mauremys mutica</name>
    <name type="common">yellowpond turtle</name>
    <dbReference type="NCBI Taxonomy" id="74926"/>
    <lineage>
        <taxon>Eukaryota</taxon>
        <taxon>Metazoa</taxon>
        <taxon>Chordata</taxon>
        <taxon>Craniata</taxon>
        <taxon>Vertebrata</taxon>
        <taxon>Euteleostomi</taxon>
        <taxon>Archelosauria</taxon>
        <taxon>Testudinata</taxon>
        <taxon>Testudines</taxon>
        <taxon>Cryptodira</taxon>
        <taxon>Durocryptodira</taxon>
        <taxon>Testudinoidea</taxon>
        <taxon>Geoemydidae</taxon>
        <taxon>Geoemydinae</taxon>
        <taxon>Mauremys</taxon>
    </lineage>
</organism>
<evidence type="ECO:0000313" key="2">
    <source>
        <dbReference type="EMBL" id="KAH1169254.1"/>
    </source>
</evidence>
<comment type="caution">
    <text evidence="2">The sequence shown here is derived from an EMBL/GenBank/DDBJ whole genome shotgun (WGS) entry which is preliminary data.</text>
</comment>
<proteinExistence type="predicted"/>
<feature type="coiled-coil region" evidence="1">
    <location>
        <begin position="188"/>
        <end position="240"/>
    </location>
</feature>
<evidence type="ECO:0000256" key="1">
    <source>
        <dbReference type="SAM" id="Coils"/>
    </source>
</evidence>
<keyword evidence="3" id="KW-1185">Reference proteome</keyword>
<accession>A0A9D3WS32</accession>